<evidence type="ECO:0000256" key="2">
    <source>
        <dbReference type="ARBA" id="ARBA00034247"/>
    </source>
</evidence>
<dbReference type="EMBL" id="JACSQG010000002">
    <property type="protein sequence ID" value="MBD7976949.1"/>
    <property type="molecule type" value="Genomic_DNA"/>
</dbReference>
<organism evidence="6 7">
    <name type="scientific">Serpens gallinarum</name>
    <dbReference type="NCBI Taxonomy" id="2763075"/>
    <lineage>
        <taxon>Bacteria</taxon>
        <taxon>Pseudomonadati</taxon>
        <taxon>Pseudomonadota</taxon>
        <taxon>Gammaproteobacteria</taxon>
        <taxon>Pseudomonadales</taxon>
        <taxon>Pseudomonadaceae</taxon>
        <taxon>Pseudomonas</taxon>
    </lineage>
</organism>
<accession>A0ABR8TNS5</accession>
<dbReference type="RefSeq" id="WP_251835715.1">
    <property type="nucleotide sequence ID" value="NZ_JACSQG010000002.1"/>
</dbReference>
<keyword evidence="4" id="KW-1133">Transmembrane helix</keyword>
<dbReference type="PANTHER" id="PTHR45138:SF9">
    <property type="entry name" value="DIGUANYLATE CYCLASE DGCM-RELATED"/>
    <property type="match status" value="1"/>
</dbReference>
<dbReference type="InterPro" id="IPR029787">
    <property type="entry name" value="Nucleotide_cyclase"/>
</dbReference>
<keyword evidence="7" id="KW-1185">Reference proteome</keyword>
<comment type="catalytic activity">
    <reaction evidence="2">
        <text>2 GTP = 3',3'-c-di-GMP + 2 diphosphate</text>
        <dbReference type="Rhea" id="RHEA:24898"/>
        <dbReference type="ChEBI" id="CHEBI:33019"/>
        <dbReference type="ChEBI" id="CHEBI:37565"/>
        <dbReference type="ChEBI" id="CHEBI:58805"/>
        <dbReference type="EC" id="2.7.7.65"/>
    </reaction>
</comment>
<proteinExistence type="predicted"/>
<dbReference type="CDD" id="cd01949">
    <property type="entry name" value="GGDEF"/>
    <property type="match status" value="1"/>
</dbReference>
<evidence type="ECO:0000313" key="7">
    <source>
        <dbReference type="Proteomes" id="UP000611945"/>
    </source>
</evidence>
<evidence type="ECO:0000313" key="6">
    <source>
        <dbReference type="EMBL" id="MBD7976949.1"/>
    </source>
</evidence>
<dbReference type="InterPro" id="IPR043128">
    <property type="entry name" value="Rev_trsase/Diguanyl_cyclase"/>
</dbReference>
<dbReference type="SUPFAM" id="SSF55073">
    <property type="entry name" value="Nucleotide cyclase"/>
    <property type="match status" value="1"/>
</dbReference>
<feature type="compositionally biased region" description="Polar residues" evidence="3">
    <location>
        <begin position="376"/>
        <end position="392"/>
    </location>
</feature>
<evidence type="ECO:0000256" key="3">
    <source>
        <dbReference type="SAM" id="MobiDB-lite"/>
    </source>
</evidence>
<dbReference type="Gene3D" id="3.30.70.270">
    <property type="match status" value="1"/>
</dbReference>
<dbReference type="PANTHER" id="PTHR45138">
    <property type="entry name" value="REGULATORY COMPONENTS OF SENSORY TRANSDUCTION SYSTEM"/>
    <property type="match status" value="1"/>
</dbReference>
<feature type="transmembrane region" description="Helical" evidence="4">
    <location>
        <begin position="166"/>
        <end position="185"/>
    </location>
</feature>
<evidence type="ECO:0000256" key="1">
    <source>
        <dbReference type="ARBA" id="ARBA00012528"/>
    </source>
</evidence>
<feature type="transmembrane region" description="Helical" evidence="4">
    <location>
        <begin position="107"/>
        <end position="125"/>
    </location>
</feature>
<dbReference type="Pfam" id="PF00990">
    <property type="entry name" value="GGDEF"/>
    <property type="match status" value="1"/>
</dbReference>
<dbReference type="Proteomes" id="UP000611945">
    <property type="component" value="Unassembled WGS sequence"/>
</dbReference>
<protein>
    <recommendedName>
        <fullName evidence="1">diguanylate cyclase</fullName>
        <ecNumber evidence="1">2.7.7.65</ecNumber>
    </recommendedName>
</protein>
<comment type="caution">
    <text evidence="6">The sequence shown here is derived from an EMBL/GenBank/DDBJ whole genome shotgun (WGS) entry which is preliminary data.</text>
</comment>
<dbReference type="EC" id="2.7.7.65" evidence="1"/>
<dbReference type="InterPro" id="IPR050469">
    <property type="entry name" value="Diguanylate_Cyclase"/>
</dbReference>
<reference evidence="6 7" key="1">
    <citation type="submission" date="2020-08" db="EMBL/GenBank/DDBJ databases">
        <title>A Genomic Blueprint of the Chicken Gut Microbiome.</title>
        <authorList>
            <person name="Gilroy R."/>
            <person name="Ravi A."/>
            <person name="Getino M."/>
            <person name="Pursley I."/>
            <person name="Horton D.L."/>
            <person name="Alikhan N.-F."/>
            <person name="Baker D."/>
            <person name="Gharbi K."/>
            <person name="Hall N."/>
            <person name="Watson M."/>
            <person name="Adriaenssens E.M."/>
            <person name="Foster-Nyarko E."/>
            <person name="Jarju S."/>
            <person name="Secka A."/>
            <person name="Antonio M."/>
            <person name="Oren A."/>
            <person name="Chaudhuri R."/>
            <person name="La Ragione R.M."/>
            <person name="Hildebrand F."/>
            <person name="Pallen M.J."/>
        </authorList>
    </citation>
    <scope>NUCLEOTIDE SEQUENCE [LARGE SCALE GENOMIC DNA]</scope>
    <source>
        <strain evidence="6 7">Sa2CUA2</strain>
    </source>
</reference>
<feature type="region of interest" description="Disordered" evidence="3">
    <location>
        <begin position="376"/>
        <end position="401"/>
    </location>
</feature>
<feature type="domain" description="GGDEF" evidence="5">
    <location>
        <begin position="255"/>
        <end position="385"/>
    </location>
</feature>
<name>A0ABR8TNS5_9PSED</name>
<dbReference type="NCBIfam" id="TIGR00254">
    <property type="entry name" value="GGDEF"/>
    <property type="match status" value="1"/>
</dbReference>
<dbReference type="PROSITE" id="PS50887">
    <property type="entry name" value="GGDEF"/>
    <property type="match status" value="1"/>
</dbReference>
<evidence type="ECO:0000256" key="4">
    <source>
        <dbReference type="SAM" id="Phobius"/>
    </source>
</evidence>
<gene>
    <name evidence="6" type="ORF">H9642_07065</name>
</gene>
<feature type="transmembrane region" description="Helical" evidence="4">
    <location>
        <begin position="197"/>
        <end position="222"/>
    </location>
</feature>
<keyword evidence="4" id="KW-0472">Membrane</keyword>
<evidence type="ECO:0000259" key="5">
    <source>
        <dbReference type="PROSITE" id="PS50887"/>
    </source>
</evidence>
<feature type="transmembrane region" description="Helical" evidence="4">
    <location>
        <begin position="80"/>
        <end position="98"/>
    </location>
</feature>
<feature type="transmembrane region" description="Helical" evidence="4">
    <location>
        <begin position="52"/>
        <end position="74"/>
    </location>
</feature>
<dbReference type="SMART" id="SM00267">
    <property type="entry name" value="GGDEF"/>
    <property type="match status" value="1"/>
</dbReference>
<dbReference type="InterPro" id="IPR000160">
    <property type="entry name" value="GGDEF_dom"/>
</dbReference>
<sequence>MTTLFVALSKRLSSLLPSELHASEMPQLLLPQRHSLLLSQRRAMMIINRVRLFAFLFAVLTPLWSIVDFMVFSYPLWTGLAMFRLLACGAFASVLFMYRPSGRLTDAYLAIAILFAIPTLFYIASHTLLRGHELTQFSAAVATGYAFLPFVLMAGLAIFPLTLLENLLLATLLLIAQGVAGYMNWSTLNWPSFAGGFWLLILIAGVTALASMSQLAFMIALVRQAIRDPLTGILSRGSGEEILDLQWNLVDRSNGTLALAFIDLDHFKSINDTYGHEAGDRTLRNFTETLTAKLRSSDSLLRWGGEEFLLLMPNTDLAQANRALQRIVSNGLGQRPDGKPLTASIGLAERCHDRIRTPQELLERADQRMYLAKSNGRNQVVCSDSPETQQATDAPALTASV</sequence>
<keyword evidence="4" id="KW-0812">Transmembrane</keyword>
<feature type="transmembrane region" description="Helical" evidence="4">
    <location>
        <begin position="137"/>
        <end position="159"/>
    </location>
</feature>